<accession>A0A239X0V9</accession>
<feature type="transmembrane region" description="Helical" evidence="2">
    <location>
        <begin position="51"/>
        <end position="71"/>
    </location>
</feature>
<proteinExistence type="predicted"/>
<dbReference type="EMBL" id="LT906441">
    <property type="protein sequence ID" value="SNV39584.1"/>
    <property type="molecule type" value="Genomic_DNA"/>
</dbReference>
<feature type="compositionally biased region" description="Basic and acidic residues" evidence="1">
    <location>
        <begin position="141"/>
        <end position="155"/>
    </location>
</feature>
<evidence type="ECO:0000256" key="1">
    <source>
        <dbReference type="SAM" id="MobiDB-lite"/>
    </source>
</evidence>
<evidence type="ECO:0000313" key="4">
    <source>
        <dbReference type="Proteomes" id="UP000215332"/>
    </source>
</evidence>
<dbReference type="Proteomes" id="UP000215332">
    <property type="component" value="Chromosome 1"/>
</dbReference>
<feature type="region of interest" description="Disordered" evidence="1">
    <location>
        <begin position="104"/>
        <end position="155"/>
    </location>
</feature>
<dbReference type="Pfam" id="PF11239">
    <property type="entry name" value="DUF3040"/>
    <property type="match status" value="1"/>
</dbReference>
<keyword evidence="2" id="KW-1133">Transmembrane helix</keyword>
<evidence type="ECO:0000256" key="2">
    <source>
        <dbReference type="SAM" id="Phobius"/>
    </source>
</evidence>
<reference evidence="3 4" key="1">
    <citation type="submission" date="2017-06" db="EMBL/GenBank/DDBJ databases">
        <authorList>
            <consortium name="Pathogen Informatics"/>
        </authorList>
    </citation>
    <scope>NUCLEOTIDE SEQUENCE [LARGE SCALE GENOMIC DNA]</scope>
    <source>
        <strain evidence="3 4">NCTC11865</strain>
    </source>
</reference>
<gene>
    <name evidence="3" type="ORF">SAMEA4412665_01790</name>
</gene>
<keyword evidence="2" id="KW-0812">Transmembrane</keyword>
<feature type="region of interest" description="Disordered" evidence="1">
    <location>
        <begin position="14"/>
        <end position="50"/>
    </location>
</feature>
<name>A0A239X0V9_9ACTN</name>
<dbReference type="RefSeq" id="WP_065860468.1">
    <property type="nucleotide sequence ID" value="NZ_LT906441.1"/>
</dbReference>
<dbReference type="InterPro" id="IPR021401">
    <property type="entry name" value="DUF3040"/>
</dbReference>
<organism evidence="3 4">
    <name type="scientific">Cutibacterium granulosum</name>
    <dbReference type="NCBI Taxonomy" id="33011"/>
    <lineage>
        <taxon>Bacteria</taxon>
        <taxon>Bacillati</taxon>
        <taxon>Actinomycetota</taxon>
        <taxon>Actinomycetes</taxon>
        <taxon>Propionibacteriales</taxon>
        <taxon>Propionibacteriaceae</taxon>
        <taxon>Cutibacterium</taxon>
    </lineage>
</organism>
<evidence type="ECO:0000313" key="3">
    <source>
        <dbReference type="EMBL" id="SNV39584.1"/>
    </source>
</evidence>
<keyword evidence="2" id="KW-0472">Membrane</keyword>
<feature type="compositionally biased region" description="Gly residues" evidence="1">
    <location>
        <begin position="121"/>
        <end position="130"/>
    </location>
</feature>
<feature type="compositionally biased region" description="Basic residues" evidence="1">
    <location>
        <begin position="36"/>
        <end position="49"/>
    </location>
</feature>
<dbReference type="KEGG" id="cgrn:4412665_01790"/>
<feature type="transmembrane region" description="Helical" evidence="2">
    <location>
        <begin position="77"/>
        <end position="97"/>
    </location>
</feature>
<dbReference type="AlphaFoldDB" id="A0A239X0V9"/>
<protein>
    <submittedName>
        <fullName evidence="3">Protein of uncharacterized function (DUF3040)</fullName>
    </submittedName>
</protein>
<sequence>MALSAEERRRLAELEKSLAQDDPTFTQHFQSESRIQRRSSRSRSRRRSAHPAVRVGGVLVGLTLLVIGVAVPFASKITGPVVSVAGFVVMFVCVLWGSGLDVDRDSGHAGTTTSRSRRGNGSDGRSGQGKPGKPVKGSFTRRMEDRWQRRSHGEL</sequence>